<organism evidence="3 4">
    <name type="scientific">Atlantibacter subterraneus</name>
    <dbReference type="NCBI Taxonomy" id="255519"/>
    <lineage>
        <taxon>Bacteria</taxon>
        <taxon>Pseudomonadati</taxon>
        <taxon>Pseudomonadota</taxon>
        <taxon>Gammaproteobacteria</taxon>
        <taxon>Enterobacterales</taxon>
        <taxon>Enterobacteriaceae</taxon>
        <taxon>Atlantibacter</taxon>
    </lineage>
</organism>
<keyword evidence="1" id="KW-0812">Transmembrane</keyword>
<dbReference type="Proteomes" id="UP000275331">
    <property type="component" value="Unassembled WGS sequence"/>
</dbReference>
<accession>A0A427V279</accession>
<proteinExistence type="predicted"/>
<dbReference type="EMBL" id="RHXB01000005">
    <property type="protein sequence ID" value="RSE26813.1"/>
    <property type="molecule type" value="Genomic_DNA"/>
</dbReference>
<name>A0A427V279_9ENTR</name>
<evidence type="ECO:0000313" key="5">
    <source>
        <dbReference type="Proteomes" id="UP001187066"/>
    </source>
</evidence>
<evidence type="ECO:0000313" key="3">
    <source>
        <dbReference type="EMBL" id="RSE26813.1"/>
    </source>
</evidence>
<dbReference type="InterPro" id="IPR018895">
    <property type="entry name" value="DUF2474"/>
</dbReference>
<keyword evidence="5" id="KW-1185">Reference proteome</keyword>
<gene>
    <name evidence="3" type="ORF">EGT71_10415</name>
    <name evidence="2" type="ORF">R4P48_19040</name>
</gene>
<keyword evidence="1" id="KW-0472">Membrane</keyword>
<dbReference type="Proteomes" id="UP001187066">
    <property type="component" value="Unassembled WGS sequence"/>
</dbReference>
<protein>
    <submittedName>
        <fullName evidence="3">DUF2474 domain-containing protein</fullName>
    </submittedName>
</protein>
<dbReference type="Pfam" id="PF10617">
    <property type="entry name" value="DUF2474"/>
    <property type="match status" value="1"/>
</dbReference>
<dbReference type="EMBL" id="JAWLOF010000017">
    <property type="protein sequence ID" value="MDV7024761.1"/>
    <property type="molecule type" value="Genomic_DNA"/>
</dbReference>
<reference evidence="2 5" key="2">
    <citation type="submission" date="2023-10" db="EMBL/GenBank/DDBJ databases">
        <authorList>
            <person name="Dale J."/>
        </authorList>
    </citation>
    <scope>NUCLEOTIDE SEQUENCE [LARGE SCALE GENOMIC DNA]</scope>
    <source>
        <strain evidence="2 5">2023EL-00970</strain>
    </source>
</reference>
<dbReference type="OrthoDB" id="6199137at2"/>
<evidence type="ECO:0000256" key="1">
    <source>
        <dbReference type="SAM" id="Phobius"/>
    </source>
</evidence>
<evidence type="ECO:0000313" key="2">
    <source>
        <dbReference type="EMBL" id="MDV7024761.1"/>
    </source>
</evidence>
<sequence>MEKRQSKLSQIVWLVVIWAASILALGAVSMVLRLLMTSAGLKSS</sequence>
<keyword evidence="1" id="KW-1133">Transmembrane helix</keyword>
<comment type="caution">
    <text evidence="3">The sequence shown here is derived from an EMBL/GenBank/DDBJ whole genome shotgun (WGS) entry which is preliminary data.</text>
</comment>
<reference evidence="3 4" key="1">
    <citation type="submission" date="2018-10" db="EMBL/GenBank/DDBJ databases">
        <title>Transmission dynamics of multidrug resistant bacteria on intensive care unit surfaces.</title>
        <authorList>
            <person name="D'Souza A.W."/>
            <person name="Potter R.F."/>
            <person name="Wallace M."/>
            <person name="Shupe A."/>
            <person name="Patel S."/>
            <person name="Sun S."/>
            <person name="Gul D."/>
            <person name="Kwon J.H."/>
            <person name="Andleeb S."/>
            <person name="Burnham C.-A.D."/>
            <person name="Dantas G."/>
        </authorList>
    </citation>
    <scope>NUCLEOTIDE SEQUENCE [LARGE SCALE GENOMIC DNA]</scope>
    <source>
        <strain evidence="3 4">AS_373</strain>
    </source>
</reference>
<feature type="transmembrane region" description="Helical" evidence="1">
    <location>
        <begin position="12"/>
        <end position="36"/>
    </location>
</feature>
<dbReference type="RefSeq" id="WP_125293293.1">
    <property type="nucleotide sequence ID" value="NZ_DAIRID010000265.1"/>
</dbReference>
<dbReference type="AlphaFoldDB" id="A0A427V279"/>
<evidence type="ECO:0000313" key="4">
    <source>
        <dbReference type="Proteomes" id="UP000275331"/>
    </source>
</evidence>